<protein>
    <submittedName>
        <fullName evidence="1">Uncharacterized protein</fullName>
    </submittedName>
</protein>
<evidence type="ECO:0000313" key="1">
    <source>
        <dbReference type="EMBL" id="CAL5132142.1"/>
    </source>
</evidence>
<name>A0AAV2T9L7_CALDB</name>
<reference evidence="1" key="1">
    <citation type="submission" date="2024-06" db="EMBL/GenBank/DDBJ databases">
        <authorList>
            <person name="Liu X."/>
            <person name="Lenzi L."/>
            <person name="Haldenby T S."/>
            <person name="Uol C."/>
        </authorList>
    </citation>
    <scope>NUCLEOTIDE SEQUENCE</scope>
</reference>
<dbReference type="EMBL" id="CAXLJL010000116">
    <property type="protein sequence ID" value="CAL5132142.1"/>
    <property type="molecule type" value="Genomic_DNA"/>
</dbReference>
<dbReference type="Proteomes" id="UP001497525">
    <property type="component" value="Unassembled WGS sequence"/>
</dbReference>
<evidence type="ECO:0000313" key="2">
    <source>
        <dbReference type="Proteomes" id="UP001497525"/>
    </source>
</evidence>
<comment type="caution">
    <text evidence="1">The sequence shown here is derived from an EMBL/GenBank/DDBJ whole genome shotgun (WGS) entry which is preliminary data.</text>
</comment>
<dbReference type="AlphaFoldDB" id="A0AAV2T9L7"/>
<gene>
    <name evidence="1" type="ORF">CDAUBV1_LOCUS4652</name>
</gene>
<accession>A0AAV2T9L7</accession>
<proteinExistence type="predicted"/>
<sequence>MTYGVAFTGVLIALILSSDWLLSRMRDSSVQDRRELVYIYEGSLNMDSLLFVHITISGNVLVRLTPLRGDTDLFVATDYDYKALVTQLPTVHRSKFSPKSLVYPFNISSDQVAGRDGKIAQLFSFQSSTLGVEEVAVLHAEENGNARSRKPVLICVQPYPDFEEDYLFRLEVLRYRPPYTDFHQTRKAAMRDSLTFEQLAYRYATLAENVEGSYEESREKAHSVETKSQPITVTSRVMKLLNSMEPVLAPLADNLFDILNLF</sequence>
<organism evidence="1 2">
    <name type="scientific">Calicophoron daubneyi</name>
    <name type="common">Rumen fluke</name>
    <name type="synonym">Paramphistomum daubneyi</name>
    <dbReference type="NCBI Taxonomy" id="300641"/>
    <lineage>
        <taxon>Eukaryota</taxon>
        <taxon>Metazoa</taxon>
        <taxon>Spiralia</taxon>
        <taxon>Lophotrochozoa</taxon>
        <taxon>Platyhelminthes</taxon>
        <taxon>Trematoda</taxon>
        <taxon>Digenea</taxon>
        <taxon>Plagiorchiida</taxon>
        <taxon>Pronocephalata</taxon>
        <taxon>Paramphistomoidea</taxon>
        <taxon>Paramphistomidae</taxon>
        <taxon>Calicophoron</taxon>
    </lineage>
</organism>